<evidence type="ECO:0000313" key="1">
    <source>
        <dbReference type="EMBL" id="KAF2475728.1"/>
    </source>
</evidence>
<keyword evidence="2" id="KW-1185">Reference proteome</keyword>
<dbReference type="EMBL" id="MU003495">
    <property type="protein sequence ID" value="KAF2475728.1"/>
    <property type="molecule type" value="Genomic_DNA"/>
</dbReference>
<sequence>MSETFFEAAICALFDRWRNRGPVKRPRGSVANPPENRLSRRRNSKFFLFCMFWDYGGAVLQIKLPLKLLRSVSLSMRDCMSRELRSLYMDTFYSFLFHFAFLIGLLISIPPLVEPSIFELSLHLQFLEIGNAHDLIDFCILSAFKIFNWHCFATSQDLFNRIYYGRSNSWILSYIPPFLDRIDQVDLNDWERCWGSRFGSGHYCSSRSLTSEFGIRMQYTLQILPLARKIQHYSHDRQIPALSIFPYFINGLGFIGLYSQSSLHMSTTPYWLMGKLLDFFSEVSPYQFIHSTKLLGMFRKDRCT</sequence>
<comment type="caution">
    <text evidence="1">The sequence shown here is derived from an EMBL/GenBank/DDBJ whole genome shotgun (WGS) entry which is preliminary data.</text>
</comment>
<protein>
    <submittedName>
        <fullName evidence="1">Uncharacterized protein</fullName>
    </submittedName>
</protein>
<evidence type="ECO:0000313" key="2">
    <source>
        <dbReference type="Proteomes" id="UP000799755"/>
    </source>
</evidence>
<name>A0ACB6R8T8_9PLEO</name>
<gene>
    <name evidence="1" type="ORF">BDR25DRAFT_350007</name>
</gene>
<accession>A0ACB6R8T8</accession>
<dbReference type="Proteomes" id="UP000799755">
    <property type="component" value="Unassembled WGS sequence"/>
</dbReference>
<proteinExistence type="predicted"/>
<organism evidence="1 2">
    <name type="scientific">Lindgomyces ingoldianus</name>
    <dbReference type="NCBI Taxonomy" id="673940"/>
    <lineage>
        <taxon>Eukaryota</taxon>
        <taxon>Fungi</taxon>
        <taxon>Dikarya</taxon>
        <taxon>Ascomycota</taxon>
        <taxon>Pezizomycotina</taxon>
        <taxon>Dothideomycetes</taxon>
        <taxon>Pleosporomycetidae</taxon>
        <taxon>Pleosporales</taxon>
        <taxon>Lindgomycetaceae</taxon>
        <taxon>Lindgomyces</taxon>
    </lineage>
</organism>
<reference evidence="1" key="1">
    <citation type="journal article" date="2020" name="Stud. Mycol.">
        <title>101 Dothideomycetes genomes: a test case for predicting lifestyles and emergence of pathogens.</title>
        <authorList>
            <person name="Haridas S."/>
            <person name="Albert R."/>
            <person name="Binder M."/>
            <person name="Bloem J."/>
            <person name="Labutti K."/>
            <person name="Salamov A."/>
            <person name="Andreopoulos B."/>
            <person name="Baker S."/>
            <person name="Barry K."/>
            <person name="Bills G."/>
            <person name="Bluhm B."/>
            <person name="Cannon C."/>
            <person name="Castanera R."/>
            <person name="Culley D."/>
            <person name="Daum C."/>
            <person name="Ezra D."/>
            <person name="Gonzalez J."/>
            <person name="Henrissat B."/>
            <person name="Kuo A."/>
            <person name="Liang C."/>
            <person name="Lipzen A."/>
            <person name="Lutzoni F."/>
            <person name="Magnuson J."/>
            <person name="Mondo S."/>
            <person name="Nolan M."/>
            <person name="Ohm R."/>
            <person name="Pangilinan J."/>
            <person name="Park H.-J."/>
            <person name="Ramirez L."/>
            <person name="Alfaro M."/>
            <person name="Sun H."/>
            <person name="Tritt A."/>
            <person name="Yoshinaga Y."/>
            <person name="Zwiers L.-H."/>
            <person name="Turgeon B."/>
            <person name="Goodwin S."/>
            <person name="Spatafora J."/>
            <person name="Crous P."/>
            <person name="Grigoriev I."/>
        </authorList>
    </citation>
    <scope>NUCLEOTIDE SEQUENCE</scope>
    <source>
        <strain evidence="1">ATCC 200398</strain>
    </source>
</reference>